<organism evidence="3">
    <name type="scientific">Oryza nivara</name>
    <name type="common">Indian wild rice</name>
    <name type="synonym">Oryza sativa f. spontanea</name>
    <dbReference type="NCBI Taxonomy" id="4536"/>
    <lineage>
        <taxon>Eukaryota</taxon>
        <taxon>Viridiplantae</taxon>
        <taxon>Streptophyta</taxon>
        <taxon>Embryophyta</taxon>
        <taxon>Tracheophyta</taxon>
        <taxon>Spermatophyta</taxon>
        <taxon>Magnoliopsida</taxon>
        <taxon>Liliopsida</taxon>
        <taxon>Poales</taxon>
        <taxon>Poaceae</taxon>
        <taxon>BOP clade</taxon>
        <taxon>Oryzoideae</taxon>
        <taxon>Oryzeae</taxon>
        <taxon>Oryzinae</taxon>
        <taxon>Oryza</taxon>
    </lineage>
</organism>
<dbReference type="Gramene" id="ONIVA01G32440.1">
    <property type="protein sequence ID" value="ONIVA01G32440.1"/>
    <property type="gene ID" value="ONIVA01G32440"/>
</dbReference>
<reference evidence="3" key="2">
    <citation type="submission" date="2018-04" db="EMBL/GenBank/DDBJ databases">
        <title>OnivRS2 (Oryza nivara Reference Sequence Version 2).</title>
        <authorList>
            <person name="Zhang J."/>
            <person name="Kudrna D."/>
            <person name="Lee S."/>
            <person name="Talag J."/>
            <person name="Rajasekar S."/>
            <person name="Welchert J."/>
            <person name="Hsing Y.-I."/>
            <person name="Wing R.A."/>
        </authorList>
    </citation>
    <scope>NUCLEOTIDE SEQUENCE [LARGE SCALE GENOMIC DNA]</scope>
</reference>
<reference evidence="3" key="1">
    <citation type="submission" date="2015-04" db="UniProtKB">
        <authorList>
            <consortium name="EnsemblPlants"/>
        </authorList>
    </citation>
    <scope>IDENTIFICATION</scope>
    <source>
        <strain evidence="3">SL10</strain>
    </source>
</reference>
<keyword evidence="1" id="KW-1133">Transmembrane helix</keyword>
<dbReference type="eggNOG" id="ENOG502R3KB">
    <property type="taxonomic scope" value="Eukaryota"/>
</dbReference>
<keyword evidence="1" id="KW-0812">Transmembrane</keyword>
<dbReference type="InterPro" id="IPR004864">
    <property type="entry name" value="LEA_2"/>
</dbReference>
<dbReference type="HOGENOM" id="CLU_120683_0_0_1"/>
<evidence type="ECO:0000313" key="4">
    <source>
        <dbReference type="Proteomes" id="UP000006591"/>
    </source>
</evidence>
<dbReference type="EnsemblPlants" id="ONIVA01G32440.1">
    <property type="protein sequence ID" value="ONIVA01G32440.1"/>
    <property type="gene ID" value="ONIVA01G32440"/>
</dbReference>
<dbReference type="PANTHER" id="PTHR33994:SF24">
    <property type="entry name" value="OS01G0712500 PROTEIN"/>
    <property type="match status" value="1"/>
</dbReference>
<evidence type="ECO:0000259" key="2">
    <source>
        <dbReference type="Pfam" id="PF03168"/>
    </source>
</evidence>
<keyword evidence="4" id="KW-1185">Reference proteome</keyword>
<feature type="transmembrane region" description="Helical" evidence="1">
    <location>
        <begin position="28"/>
        <end position="49"/>
    </location>
</feature>
<feature type="domain" description="Late embryogenesis abundant protein LEA-2 subgroup" evidence="2">
    <location>
        <begin position="100"/>
        <end position="187"/>
    </location>
</feature>
<evidence type="ECO:0000256" key="1">
    <source>
        <dbReference type="SAM" id="Phobius"/>
    </source>
</evidence>
<keyword evidence="1" id="KW-0472">Membrane</keyword>
<dbReference type="Proteomes" id="UP000006591">
    <property type="component" value="Chromosome 1"/>
</dbReference>
<name>A0A0E0FS18_ORYNI</name>
<protein>
    <recommendedName>
        <fullName evidence="2">Late embryogenesis abundant protein LEA-2 subgroup domain-containing protein</fullName>
    </recommendedName>
</protein>
<proteinExistence type="predicted"/>
<dbReference type="PANTHER" id="PTHR33994">
    <property type="entry name" value="OS04G0515000 PROTEIN"/>
    <property type="match status" value="1"/>
</dbReference>
<dbReference type="Pfam" id="PF03168">
    <property type="entry name" value="LEA_2"/>
    <property type="match status" value="1"/>
</dbReference>
<sequence length="196" mass="20973">MAPAKDHEETDDSYGVVDVCKPTLGYKLAMALLLPFIYMLFFFSVFLVMRITYKASQAIDTAVIFNKPISSSVELVGVRGLDPSLAPGAAASPAFDLLLRLDNGDACGDQYREGGSVKVSYAGVPLAHGSTPGFRLGARSSATVAVNATSDGVGVPEELFRLMSAERRLGVAQLDIGLQLGWPGWESYYWSVDLDG</sequence>
<evidence type="ECO:0000313" key="3">
    <source>
        <dbReference type="EnsemblPlants" id="ONIVA01G32440.1"/>
    </source>
</evidence>
<dbReference type="OMA" id="ESYYWIV"/>
<dbReference type="AlphaFoldDB" id="A0A0E0FS18"/>
<accession>A0A0E0FS18</accession>